<feature type="domain" description="UVR" evidence="7">
    <location>
        <begin position="202"/>
        <end position="237"/>
    </location>
</feature>
<keyword evidence="2 6" id="KW-0227">DNA damage</keyword>
<evidence type="ECO:0000256" key="4">
    <source>
        <dbReference type="ARBA" id="ARBA00022881"/>
    </source>
</evidence>
<dbReference type="InterPro" id="IPR036876">
    <property type="entry name" value="UVR_dom_sf"/>
</dbReference>
<dbReference type="GO" id="GO:0003677">
    <property type="term" value="F:DNA binding"/>
    <property type="evidence" value="ECO:0007669"/>
    <property type="project" value="UniProtKB-UniRule"/>
</dbReference>
<dbReference type="SUPFAM" id="SSF46600">
    <property type="entry name" value="C-terminal UvrC-binding domain of UvrB"/>
    <property type="match status" value="1"/>
</dbReference>
<sequence>MNENLKQQLKLLPSLPGCYIYYNKDNEIIYVGKAKILKRRVMSYFNKKHHDSVKVQVLVSQIERLEYIITNTEVEALILESHLIKKHKPRYNILLKDDKKYPYFLITDEDFPRIQVVRKKNMNPEKGRYYGPYTDVRAMYSTLDFLKKIFPLKQCKNPKFKDRPCLYYHIGRCMAPCQNMVSSEDYKALVRQAELFLSGKQSELMEQLKAQMEKFAAAEQFEKAARLRDSYMDLKKTLEKQKVVYENTKLNEDIISLLAEDGIFAIVILMVREGRLIDKKDFVYEVEDEDRTEFFATFFKEYYNTLTLGYPDKIVSNELEKVGEKELYEEWLEILAKKKVKISYGKSAQGKELQMLADKNAKVVLDNAKLKKMSKIRDDFNEIGSYLAEKLQLKNFPHRIECYDISHIQGTNTVASMITFINGQSKKSEYKRFKIRTTEGKPDDFLSMKEVLTRRLKHLGDKNWDKPDLMIIDGGKGQLSSVMQIIEELGVTGIDVVSLAKKHEEVFLPKQSNPVILPQNSSALFLFQRIRDEAHRFAITYHRNLRSKTMVKKK</sequence>
<comment type="caution">
    <text evidence="10">The sequence shown here is derived from an EMBL/GenBank/DDBJ whole genome shotgun (WGS) entry which is preliminary data.</text>
</comment>
<dbReference type="Gene3D" id="3.30.420.340">
    <property type="entry name" value="UvrC, RNAse H endonuclease domain"/>
    <property type="match status" value="1"/>
</dbReference>
<dbReference type="PROSITE" id="PS50151">
    <property type="entry name" value="UVR"/>
    <property type="match status" value="1"/>
</dbReference>
<dbReference type="InterPro" id="IPR000305">
    <property type="entry name" value="GIY-YIG_endonuc"/>
</dbReference>
<comment type="function">
    <text evidence="6">The UvrABC repair system catalyzes the recognition and processing of DNA lesions. UvrC both incises the 5' and 3' sides of the lesion. The N-terminal half is responsible for the 3' incision and the C-terminal half is responsible for the 5' incision.</text>
</comment>
<evidence type="ECO:0000259" key="7">
    <source>
        <dbReference type="PROSITE" id="PS50151"/>
    </source>
</evidence>
<evidence type="ECO:0000259" key="9">
    <source>
        <dbReference type="PROSITE" id="PS50165"/>
    </source>
</evidence>
<dbReference type="InterPro" id="IPR035901">
    <property type="entry name" value="GIY-YIG_endonuc_sf"/>
</dbReference>
<dbReference type="Gene3D" id="3.40.1440.10">
    <property type="entry name" value="GIY-YIG endonuclease"/>
    <property type="match status" value="1"/>
</dbReference>
<dbReference type="HAMAP" id="MF_00203">
    <property type="entry name" value="UvrC"/>
    <property type="match status" value="1"/>
</dbReference>
<dbReference type="InterPro" id="IPR001162">
    <property type="entry name" value="UvrC_RNase_H_dom"/>
</dbReference>
<keyword evidence="4 6" id="KW-0267">Excision nuclease</keyword>
<dbReference type="GO" id="GO:0009380">
    <property type="term" value="C:excinuclease repair complex"/>
    <property type="evidence" value="ECO:0007669"/>
    <property type="project" value="InterPro"/>
</dbReference>
<dbReference type="SMART" id="SM00465">
    <property type="entry name" value="GIYc"/>
    <property type="match status" value="1"/>
</dbReference>
<evidence type="ECO:0000256" key="1">
    <source>
        <dbReference type="ARBA" id="ARBA00022490"/>
    </source>
</evidence>
<evidence type="ECO:0000256" key="3">
    <source>
        <dbReference type="ARBA" id="ARBA00022769"/>
    </source>
</evidence>
<reference evidence="10" key="2">
    <citation type="journal article" date="2021" name="PeerJ">
        <title>Extensive microbial diversity within the chicken gut microbiome revealed by metagenomics and culture.</title>
        <authorList>
            <person name="Gilroy R."/>
            <person name="Ravi A."/>
            <person name="Getino M."/>
            <person name="Pursley I."/>
            <person name="Horton D.L."/>
            <person name="Alikhan N.F."/>
            <person name="Baker D."/>
            <person name="Gharbi K."/>
            <person name="Hall N."/>
            <person name="Watson M."/>
            <person name="Adriaenssens E.M."/>
            <person name="Foster-Nyarko E."/>
            <person name="Jarju S."/>
            <person name="Secka A."/>
            <person name="Antonio M."/>
            <person name="Oren A."/>
            <person name="Chaudhuri R.R."/>
            <person name="La Ragione R."/>
            <person name="Hildebrand F."/>
            <person name="Pallen M.J."/>
        </authorList>
    </citation>
    <scope>NUCLEOTIDE SEQUENCE</scope>
    <source>
        <strain evidence="10">CHK152-2994</strain>
    </source>
</reference>
<evidence type="ECO:0000259" key="8">
    <source>
        <dbReference type="PROSITE" id="PS50164"/>
    </source>
</evidence>
<dbReference type="AlphaFoldDB" id="A0A9D1K3Y6"/>
<evidence type="ECO:0000313" key="10">
    <source>
        <dbReference type="EMBL" id="HIS82538.1"/>
    </source>
</evidence>
<evidence type="ECO:0000256" key="6">
    <source>
        <dbReference type="HAMAP-Rule" id="MF_00203"/>
    </source>
</evidence>
<dbReference type="InterPro" id="IPR038476">
    <property type="entry name" value="UvrC_RNase_H_dom_sf"/>
</dbReference>
<feature type="domain" description="UvrC family homology region profile" evidence="9">
    <location>
        <begin position="254"/>
        <end position="486"/>
    </location>
</feature>
<dbReference type="CDD" id="cd10434">
    <property type="entry name" value="GIY-YIG_UvrC_Cho"/>
    <property type="match status" value="1"/>
</dbReference>
<dbReference type="PANTHER" id="PTHR30562:SF1">
    <property type="entry name" value="UVRABC SYSTEM PROTEIN C"/>
    <property type="match status" value="1"/>
</dbReference>
<accession>A0A9D1K3Y6</accession>
<dbReference type="Pfam" id="PF08459">
    <property type="entry name" value="UvrC_RNaseH_dom"/>
    <property type="match status" value="1"/>
</dbReference>
<dbReference type="SUPFAM" id="SSF47781">
    <property type="entry name" value="RuvA domain 2-like"/>
    <property type="match status" value="1"/>
</dbReference>
<dbReference type="GO" id="GO:0009432">
    <property type="term" value="P:SOS response"/>
    <property type="evidence" value="ECO:0007669"/>
    <property type="project" value="UniProtKB-UniRule"/>
</dbReference>
<gene>
    <name evidence="6 10" type="primary">uvrC</name>
    <name evidence="10" type="ORF">IAD41_02895</name>
</gene>
<dbReference type="PANTHER" id="PTHR30562">
    <property type="entry name" value="UVRC/OXIDOREDUCTASE"/>
    <property type="match status" value="1"/>
</dbReference>
<dbReference type="Gene3D" id="4.10.860.10">
    <property type="entry name" value="UVR domain"/>
    <property type="match status" value="1"/>
</dbReference>
<protein>
    <recommendedName>
        <fullName evidence="6">UvrABC system protein C</fullName>
        <shortName evidence="6">Protein UvrC</shortName>
    </recommendedName>
    <alternativeName>
        <fullName evidence="6">Excinuclease ABC subunit C</fullName>
    </alternativeName>
</protein>
<evidence type="ECO:0000256" key="2">
    <source>
        <dbReference type="ARBA" id="ARBA00022763"/>
    </source>
</evidence>
<proteinExistence type="inferred from homology"/>
<dbReference type="NCBIfam" id="TIGR00194">
    <property type="entry name" value="uvrC"/>
    <property type="match status" value="1"/>
</dbReference>
<dbReference type="NCBIfam" id="NF001824">
    <property type="entry name" value="PRK00558.1-5"/>
    <property type="match status" value="1"/>
</dbReference>
<dbReference type="SUPFAM" id="SSF82771">
    <property type="entry name" value="GIY-YIG endonuclease"/>
    <property type="match status" value="1"/>
</dbReference>
<dbReference type="Pfam" id="PF01541">
    <property type="entry name" value="GIY-YIG"/>
    <property type="match status" value="1"/>
</dbReference>
<dbReference type="GO" id="GO:0006289">
    <property type="term" value="P:nucleotide-excision repair"/>
    <property type="evidence" value="ECO:0007669"/>
    <property type="project" value="UniProtKB-UniRule"/>
</dbReference>
<reference evidence="10" key="1">
    <citation type="submission" date="2020-10" db="EMBL/GenBank/DDBJ databases">
        <authorList>
            <person name="Gilroy R."/>
        </authorList>
    </citation>
    <scope>NUCLEOTIDE SEQUENCE</scope>
    <source>
        <strain evidence="10">CHK152-2994</strain>
    </source>
</reference>
<dbReference type="EMBL" id="DVJO01000062">
    <property type="protein sequence ID" value="HIS82538.1"/>
    <property type="molecule type" value="Genomic_DNA"/>
</dbReference>
<dbReference type="InterPro" id="IPR050066">
    <property type="entry name" value="UvrABC_protein_C"/>
</dbReference>
<dbReference type="PROSITE" id="PS50165">
    <property type="entry name" value="UVRC"/>
    <property type="match status" value="1"/>
</dbReference>
<dbReference type="InterPro" id="IPR001943">
    <property type="entry name" value="UVR_dom"/>
</dbReference>
<name>A0A9D1K3Y6_9BACT</name>
<comment type="similarity">
    <text evidence="6">Belongs to the UvrC family.</text>
</comment>
<dbReference type="GO" id="GO:0009381">
    <property type="term" value="F:excinuclease ABC activity"/>
    <property type="evidence" value="ECO:0007669"/>
    <property type="project" value="UniProtKB-UniRule"/>
</dbReference>
<organism evidence="10 11">
    <name type="scientific">Candidatus Scatenecus faecavium</name>
    <dbReference type="NCBI Taxonomy" id="2840915"/>
    <lineage>
        <taxon>Bacteria</taxon>
        <taxon>Candidatus Scatenecus</taxon>
    </lineage>
</organism>
<dbReference type="FunFam" id="3.40.1440.10:FF:000001">
    <property type="entry name" value="UvrABC system protein C"/>
    <property type="match status" value="1"/>
</dbReference>
<dbReference type="InterPro" id="IPR047296">
    <property type="entry name" value="GIY-YIG_UvrC_Cho"/>
</dbReference>
<comment type="subcellular location">
    <subcellularLocation>
        <location evidence="6">Cytoplasm</location>
    </subcellularLocation>
</comment>
<comment type="subunit">
    <text evidence="6">Interacts with UvrB in an incision complex.</text>
</comment>
<dbReference type="GO" id="GO:0005737">
    <property type="term" value="C:cytoplasm"/>
    <property type="evidence" value="ECO:0007669"/>
    <property type="project" value="UniProtKB-SubCell"/>
</dbReference>
<keyword evidence="5 6" id="KW-0234">DNA repair</keyword>
<keyword evidence="3 6" id="KW-0228">DNA excision</keyword>
<keyword evidence="6" id="KW-0742">SOS response</keyword>
<keyword evidence="1 6" id="KW-0963">Cytoplasm</keyword>
<dbReference type="Proteomes" id="UP000824139">
    <property type="component" value="Unassembled WGS sequence"/>
</dbReference>
<dbReference type="PROSITE" id="PS50164">
    <property type="entry name" value="GIY_YIG"/>
    <property type="match status" value="1"/>
</dbReference>
<evidence type="ECO:0000313" key="11">
    <source>
        <dbReference type="Proteomes" id="UP000824139"/>
    </source>
</evidence>
<feature type="domain" description="GIY-YIG" evidence="8">
    <location>
        <begin position="14"/>
        <end position="93"/>
    </location>
</feature>
<dbReference type="Pfam" id="PF22920">
    <property type="entry name" value="UvrC_RNaseH"/>
    <property type="match status" value="1"/>
</dbReference>
<dbReference type="InterPro" id="IPR010994">
    <property type="entry name" value="RuvA_2-like"/>
</dbReference>
<evidence type="ECO:0000256" key="5">
    <source>
        <dbReference type="ARBA" id="ARBA00023204"/>
    </source>
</evidence>
<dbReference type="Pfam" id="PF02151">
    <property type="entry name" value="UVR"/>
    <property type="match status" value="1"/>
</dbReference>
<dbReference type="InterPro" id="IPR004791">
    <property type="entry name" value="UvrC"/>
</dbReference>